<gene>
    <name evidence="2" type="ORF">GCM10009676_22510</name>
</gene>
<name>A0ABP4GYI3_9PSEU</name>
<accession>A0ABP4GYI3</accession>
<feature type="region of interest" description="Disordered" evidence="1">
    <location>
        <begin position="59"/>
        <end position="81"/>
    </location>
</feature>
<evidence type="ECO:0000256" key="1">
    <source>
        <dbReference type="SAM" id="MobiDB-lite"/>
    </source>
</evidence>
<protein>
    <submittedName>
        <fullName evidence="2">Uncharacterized protein</fullName>
    </submittedName>
</protein>
<evidence type="ECO:0000313" key="3">
    <source>
        <dbReference type="Proteomes" id="UP001500653"/>
    </source>
</evidence>
<comment type="caution">
    <text evidence="2">The sequence shown here is derived from an EMBL/GenBank/DDBJ whole genome shotgun (WGS) entry which is preliminary data.</text>
</comment>
<sequence>MRPGRVLTSHKALDGRLTPLGALMGGFVAAHRTLRGVWWIAAIIHAAVARYCTNAEHAGQSAEPARVGGSAVGRGGAGQHG</sequence>
<evidence type="ECO:0000313" key="2">
    <source>
        <dbReference type="EMBL" id="GAA1237565.1"/>
    </source>
</evidence>
<feature type="compositionally biased region" description="Gly residues" evidence="1">
    <location>
        <begin position="70"/>
        <end position="81"/>
    </location>
</feature>
<keyword evidence="3" id="KW-1185">Reference proteome</keyword>
<organism evidence="2 3">
    <name type="scientific">Prauserella halophila</name>
    <dbReference type="NCBI Taxonomy" id="185641"/>
    <lineage>
        <taxon>Bacteria</taxon>
        <taxon>Bacillati</taxon>
        <taxon>Actinomycetota</taxon>
        <taxon>Actinomycetes</taxon>
        <taxon>Pseudonocardiales</taxon>
        <taxon>Pseudonocardiaceae</taxon>
        <taxon>Prauserella</taxon>
    </lineage>
</organism>
<dbReference type="EMBL" id="BAAALN010000005">
    <property type="protein sequence ID" value="GAA1237565.1"/>
    <property type="molecule type" value="Genomic_DNA"/>
</dbReference>
<proteinExistence type="predicted"/>
<reference evidence="3" key="1">
    <citation type="journal article" date="2019" name="Int. J. Syst. Evol. Microbiol.">
        <title>The Global Catalogue of Microorganisms (GCM) 10K type strain sequencing project: providing services to taxonomists for standard genome sequencing and annotation.</title>
        <authorList>
            <consortium name="The Broad Institute Genomics Platform"/>
            <consortium name="The Broad Institute Genome Sequencing Center for Infectious Disease"/>
            <person name="Wu L."/>
            <person name="Ma J."/>
        </authorList>
    </citation>
    <scope>NUCLEOTIDE SEQUENCE [LARGE SCALE GENOMIC DNA]</scope>
    <source>
        <strain evidence="3">JCM 13023</strain>
    </source>
</reference>
<dbReference type="Proteomes" id="UP001500653">
    <property type="component" value="Unassembled WGS sequence"/>
</dbReference>